<evidence type="ECO:0000313" key="2">
    <source>
        <dbReference type="Proteomes" id="UP000192356"/>
    </source>
</evidence>
<dbReference type="VEuPathDB" id="MicrosporidiaDB:HERIO_536"/>
<reference evidence="1 2" key="1">
    <citation type="journal article" date="2017" name="Environ. Microbiol.">
        <title>Decay of the glycolytic pathway and adaptation to intranuclear parasitism within Enterocytozoonidae microsporidia.</title>
        <authorList>
            <person name="Wiredu Boakye D."/>
            <person name="Jaroenlak P."/>
            <person name="Prachumwat A."/>
            <person name="Williams T.A."/>
            <person name="Bateman K.S."/>
            <person name="Itsathitphaisarn O."/>
            <person name="Sritunyalucksana K."/>
            <person name="Paszkiewicz K.H."/>
            <person name="Moore K.A."/>
            <person name="Stentiford G.D."/>
            <person name="Williams B.A."/>
        </authorList>
    </citation>
    <scope>NUCLEOTIDE SEQUENCE [LARGE SCALE GENOMIC DNA]</scope>
    <source>
        <strain evidence="1 2">GB1</strain>
    </source>
</reference>
<keyword evidence="2" id="KW-1185">Reference proteome</keyword>
<comment type="caution">
    <text evidence="1">The sequence shown here is derived from an EMBL/GenBank/DDBJ whole genome shotgun (WGS) entry which is preliminary data.</text>
</comment>
<organism evidence="1 2">
    <name type="scientific">Hepatospora eriocheir</name>
    <dbReference type="NCBI Taxonomy" id="1081669"/>
    <lineage>
        <taxon>Eukaryota</taxon>
        <taxon>Fungi</taxon>
        <taxon>Fungi incertae sedis</taxon>
        <taxon>Microsporidia</taxon>
        <taxon>Hepatosporidae</taxon>
        <taxon>Hepatospora</taxon>
    </lineage>
</organism>
<accession>A0A1X0QD77</accession>
<name>A0A1X0QD77_9MICR</name>
<dbReference type="EMBL" id="LVKB01000016">
    <property type="protein sequence ID" value="ORD97625.1"/>
    <property type="molecule type" value="Genomic_DNA"/>
</dbReference>
<dbReference type="Proteomes" id="UP000192356">
    <property type="component" value="Unassembled WGS sequence"/>
</dbReference>
<dbReference type="VEuPathDB" id="MicrosporidiaDB:A0H76_961"/>
<dbReference type="AlphaFoldDB" id="A0A1X0QD77"/>
<protein>
    <submittedName>
        <fullName evidence="1">Uncharacterized protein</fullName>
    </submittedName>
</protein>
<proteinExistence type="predicted"/>
<sequence length="543" mass="64543">MKVFFYIQTILSAENNLSIVIPQRNIIPNDVFKLATETYLTYHRSSAHLNNPDIKYLDDKHEILVYLLTNLYYSKREFQSSPKVCMISRNILIDRMEPSDILYNFINGKDIIFSINISGVIFIYNSFLNTYFDKIKKLTKEFINSHLYLTEVQTEFSMTTGVRNLKKTFKKPLADDYFYPINYLEVLLLKILKNGDDNVKSQGRPLLVHIKEYKYFCLFKEAHKNTMECLYTNLSQSISKLNELDILNNETHQEILKFNLINNQTNNLIKNIFNSKTTDVFLLMTSIFKIKEQFPSIKEIENLVSQAMDGYFLALLLLQVIDKNLNDIVVGIKNRETHFILNNFEHIKQKANLPPDTKINYFKDRFIEYENKRLGGEFEFLNDLDFEIDKFQDSSILNIDFKLNYVKSKLKESYCYSDEDSEEFKFIQDLYFLYLKNKNQFLKNVNDILKCFDLNKYIFERQFLNKMDCFYDLKIKLENIIFLINKKINSSLTSKDRDGLNNFKFLIEHFYNLCEFISLSESNFDFLKNLTELFNVVNFLSNY</sequence>
<gene>
    <name evidence="1" type="ORF">HERIO_536</name>
</gene>
<evidence type="ECO:0000313" key="1">
    <source>
        <dbReference type="EMBL" id="ORD97625.1"/>
    </source>
</evidence>